<comment type="caution">
    <text evidence="2">The sequence shown here is derived from an EMBL/GenBank/DDBJ whole genome shotgun (WGS) entry which is preliminary data.</text>
</comment>
<evidence type="ECO:0000313" key="2">
    <source>
        <dbReference type="EMBL" id="RGM90362.1"/>
    </source>
</evidence>
<reference evidence="2 3" key="1">
    <citation type="submission" date="2018-08" db="EMBL/GenBank/DDBJ databases">
        <title>A genome reference for cultivated species of the human gut microbiota.</title>
        <authorList>
            <person name="Zou Y."/>
            <person name="Xue W."/>
            <person name="Luo G."/>
        </authorList>
    </citation>
    <scope>NUCLEOTIDE SEQUENCE [LARGE SCALE GENOMIC DNA]</scope>
    <source>
        <strain evidence="2 3">OM06-2</strain>
    </source>
</reference>
<organism evidence="2 3">
    <name type="scientific">Phocaeicola plebeius</name>
    <dbReference type="NCBI Taxonomy" id="310297"/>
    <lineage>
        <taxon>Bacteria</taxon>
        <taxon>Pseudomonadati</taxon>
        <taxon>Bacteroidota</taxon>
        <taxon>Bacteroidia</taxon>
        <taxon>Bacteroidales</taxon>
        <taxon>Bacteroidaceae</taxon>
        <taxon>Phocaeicola</taxon>
    </lineage>
</organism>
<dbReference type="AlphaFoldDB" id="A0A3E4Z7A4"/>
<proteinExistence type="predicted"/>
<feature type="region of interest" description="Disordered" evidence="1">
    <location>
        <begin position="38"/>
        <end position="61"/>
    </location>
</feature>
<sequence length="87" mass="10533">MTQKFNKSEIMKAAHRIRNHSWNCTMSQALKEAWRRAKKEAAQREESEKRMASMKSSKADQRNARMYQHVVFGKNDWVMDYGRKYRY</sequence>
<dbReference type="Proteomes" id="UP000260814">
    <property type="component" value="Unassembled WGS sequence"/>
</dbReference>
<protein>
    <submittedName>
        <fullName evidence="2">Uncharacterized protein</fullName>
    </submittedName>
</protein>
<accession>A0A3E4Z7A4</accession>
<evidence type="ECO:0000313" key="3">
    <source>
        <dbReference type="Proteomes" id="UP000260814"/>
    </source>
</evidence>
<dbReference type="EMBL" id="QSTW01000013">
    <property type="protein sequence ID" value="RGM90362.1"/>
    <property type="molecule type" value="Genomic_DNA"/>
</dbReference>
<evidence type="ECO:0000256" key="1">
    <source>
        <dbReference type="SAM" id="MobiDB-lite"/>
    </source>
</evidence>
<gene>
    <name evidence="2" type="ORF">DXB87_10705</name>
</gene>
<name>A0A3E4Z7A4_9BACT</name>
<dbReference type="RefSeq" id="WP_117702156.1">
    <property type="nucleotide sequence ID" value="NZ_QSTW01000013.1"/>
</dbReference>